<dbReference type="GO" id="GO:0031347">
    <property type="term" value="P:regulation of defense response"/>
    <property type="evidence" value="ECO:0007669"/>
    <property type="project" value="UniProtKB-UniRule"/>
</dbReference>
<dbReference type="GO" id="GO:0009611">
    <property type="term" value="P:response to wounding"/>
    <property type="evidence" value="ECO:0007669"/>
    <property type="project" value="UniProtKB-UniRule"/>
</dbReference>
<evidence type="ECO:0000259" key="6">
    <source>
        <dbReference type="PROSITE" id="PS51320"/>
    </source>
</evidence>
<dbReference type="AlphaFoldDB" id="A0A7I8KDJ1"/>
<evidence type="ECO:0000256" key="1">
    <source>
        <dbReference type="ARBA" id="ARBA00008614"/>
    </source>
</evidence>
<sequence>MREELIIQAQAGEGRLVRALLPVAFPALREDNRQDAGRGSGSVRREEKTSPPASADAPPPTTDSNPKQLTIFFNGEICVLEDIPPEKVQAILIIAAATAARAASPSATSRWSMKAASPYSAASTAVAGANTAASLLLSRSPSFQSSSVAVGGLSPRNSELLPNPGGSLFKLQAGLPLVRRSSLQQFLEKRRDRLVSRAPYVAPTKTKDCGSHEGADSRESTPSGAS</sequence>
<accession>A0A7I8KDJ1</accession>
<comment type="domain">
    <text evidence="4">The jas domain is required for interaction with COI1.</text>
</comment>
<feature type="compositionally biased region" description="Basic and acidic residues" evidence="5">
    <location>
        <begin position="205"/>
        <end position="219"/>
    </location>
</feature>
<keyword evidence="8" id="KW-1185">Reference proteome</keyword>
<keyword evidence="2 4" id="KW-1184">Jasmonic acid signaling pathway</keyword>
<feature type="region of interest" description="Disordered" evidence="5">
    <location>
        <begin position="28"/>
        <end position="67"/>
    </location>
</feature>
<dbReference type="InterPro" id="IPR018467">
    <property type="entry name" value="CCT_CS"/>
</dbReference>
<dbReference type="PROSITE" id="PS51320">
    <property type="entry name" value="TIFY"/>
    <property type="match status" value="1"/>
</dbReference>
<organism evidence="7 8">
    <name type="scientific">Spirodela intermedia</name>
    <name type="common">Intermediate duckweed</name>
    <dbReference type="NCBI Taxonomy" id="51605"/>
    <lineage>
        <taxon>Eukaryota</taxon>
        <taxon>Viridiplantae</taxon>
        <taxon>Streptophyta</taxon>
        <taxon>Embryophyta</taxon>
        <taxon>Tracheophyta</taxon>
        <taxon>Spermatophyta</taxon>
        <taxon>Magnoliopsida</taxon>
        <taxon>Liliopsida</taxon>
        <taxon>Araceae</taxon>
        <taxon>Lemnoideae</taxon>
        <taxon>Spirodela</taxon>
    </lineage>
</organism>
<comment type="subcellular location">
    <subcellularLocation>
        <location evidence="4">Nucleus</location>
    </subcellularLocation>
</comment>
<gene>
    <name evidence="7" type="ORF">SI8410_05006245</name>
</gene>
<dbReference type="PANTHER" id="PTHR33077">
    <property type="entry name" value="PROTEIN TIFY 4A-RELATED-RELATED"/>
    <property type="match status" value="1"/>
</dbReference>
<protein>
    <recommendedName>
        <fullName evidence="4">Protein TIFY</fullName>
    </recommendedName>
    <alternativeName>
        <fullName evidence="4">Jasmonate ZIM domain-containing protein</fullName>
    </alternativeName>
</protein>
<evidence type="ECO:0000313" key="8">
    <source>
        <dbReference type="Proteomes" id="UP000663760"/>
    </source>
</evidence>
<evidence type="ECO:0000256" key="5">
    <source>
        <dbReference type="SAM" id="MobiDB-lite"/>
    </source>
</evidence>
<keyword evidence="4" id="KW-0539">Nucleus</keyword>
<dbReference type="Pfam" id="PF09425">
    <property type="entry name" value="Jas_motif"/>
    <property type="match status" value="1"/>
</dbReference>
<evidence type="ECO:0000256" key="4">
    <source>
        <dbReference type="RuleBase" id="RU369065"/>
    </source>
</evidence>
<dbReference type="Pfam" id="PF06200">
    <property type="entry name" value="tify"/>
    <property type="match status" value="1"/>
</dbReference>
<evidence type="ECO:0000256" key="3">
    <source>
        <dbReference type="ARBA" id="ARBA00022843"/>
    </source>
</evidence>
<dbReference type="SMART" id="SM00979">
    <property type="entry name" value="TIFY"/>
    <property type="match status" value="1"/>
</dbReference>
<dbReference type="PANTHER" id="PTHR33077:SF61">
    <property type="entry name" value="PROTEIN TIFY 3A-RELATED"/>
    <property type="match status" value="1"/>
</dbReference>
<evidence type="ECO:0000313" key="7">
    <source>
        <dbReference type="EMBL" id="CAA7395582.1"/>
    </source>
</evidence>
<name>A0A7I8KDJ1_SPIIN</name>
<keyword evidence="3" id="KW-0832">Ubl conjugation</keyword>
<feature type="region of interest" description="Disordered" evidence="5">
    <location>
        <begin position="194"/>
        <end position="226"/>
    </location>
</feature>
<comment type="similarity">
    <text evidence="1 4">Belongs to the TIFY/JAZ family.</text>
</comment>
<dbReference type="EMBL" id="LR746268">
    <property type="protein sequence ID" value="CAA7395582.1"/>
    <property type="molecule type" value="Genomic_DNA"/>
</dbReference>
<evidence type="ECO:0000256" key="2">
    <source>
        <dbReference type="ARBA" id="ARBA00022819"/>
    </source>
</evidence>
<dbReference type="InterPro" id="IPR010399">
    <property type="entry name" value="Tify_dom"/>
</dbReference>
<dbReference type="GO" id="GO:2000022">
    <property type="term" value="P:regulation of jasmonic acid mediated signaling pathway"/>
    <property type="evidence" value="ECO:0007669"/>
    <property type="project" value="UniProtKB-UniRule"/>
</dbReference>
<dbReference type="OrthoDB" id="649989at2759"/>
<comment type="function">
    <text evidence="4">Repressor of jasmonate responses.</text>
</comment>
<dbReference type="InterPro" id="IPR040390">
    <property type="entry name" value="TIFY/JAZ"/>
</dbReference>
<feature type="domain" description="Tify" evidence="6">
    <location>
        <begin position="62"/>
        <end position="97"/>
    </location>
</feature>
<dbReference type="Proteomes" id="UP000663760">
    <property type="component" value="Chromosome 5"/>
</dbReference>
<dbReference type="GO" id="GO:0005634">
    <property type="term" value="C:nucleus"/>
    <property type="evidence" value="ECO:0007669"/>
    <property type="project" value="UniProtKB-SubCell"/>
</dbReference>
<reference evidence="7" key="1">
    <citation type="submission" date="2020-02" db="EMBL/GenBank/DDBJ databases">
        <authorList>
            <person name="Scholz U."/>
            <person name="Mascher M."/>
            <person name="Fiebig A."/>
        </authorList>
    </citation>
    <scope>NUCLEOTIDE SEQUENCE</scope>
</reference>
<proteinExistence type="inferred from homology"/>